<keyword evidence="7" id="KW-1185">Reference proteome</keyword>
<reference evidence="6 7" key="1">
    <citation type="submission" date="2016-11" db="EMBL/GenBank/DDBJ databases">
        <title>The macronuclear genome of Stentor coeruleus: a giant cell with tiny introns.</title>
        <authorList>
            <person name="Slabodnick M."/>
            <person name="Ruby J.G."/>
            <person name="Reiff S.B."/>
            <person name="Swart E.C."/>
            <person name="Gosai S."/>
            <person name="Prabakaran S."/>
            <person name="Witkowska E."/>
            <person name="Larue G.E."/>
            <person name="Fisher S."/>
            <person name="Freeman R.M."/>
            <person name="Gunawardena J."/>
            <person name="Chu W."/>
            <person name="Stover N.A."/>
            <person name="Gregory B.D."/>
            <person name="Nowacki M."/>
            <person name="Derisi J."/>
            <person name="Roy S.W."/>
            <person name="Marshall W.F."/>
            <person name="Sood P."/>
        </authorList>
    </citation>
    <scope>NUCLEOTIDE SEQUENCE [LARGE SCALE GENOMIC DNA]</scope>
    <source>
        <strain evidence="6">WM001</strain>
    </source>
</reference>
<proteinExistence type="predicted"/>
<protein>
    <recommendedName>
        <fullName evidence="5">CHY-type domain-containing protein</fullName>
    </recommendedName>
</protein>
<dbReference type="GO" id="GO:0008270">
    <property type="term" value="F:zinc ion binding"/>
    <property type="evidence" value="ECO:0007669"/>
    <property type="project" value="UniProtKB-KW"/>
</dbReference>
<keyword evidence="3" id="KW-0862">Zinc</keyword>
<accession>A0A1R2BDR1</accession>
<feature type="domain" description="CHY-type" evidence="5">
    <location>
        <begin position="21"/>
        <end position="90"/>
    </location>
</feature>
<evidence type="ECO:0000313" key="7">
    <source>
        <dbReference type="Proteomes" id="UP000187209"/>
    </source>
</evidence>
<evidence type="ECO:0000256" key="3">
    <source>
        <dbReference type="ARBA" id="ARBA00022833"/>
    </source>
</evidence>
<dbReference type="PROSITE" id="PS51266">
    <property type="entry name" value="ZF_CHY"/>
    <property type="match status" value="5"/>
</dbReference>
<evidence type="ECO:0000256" key="2">
    <source>
        <dbReference type="ARBA" id="ARBA00022771"/>
    </source>
</evidence>
<evidence type="ECO:0000313" key="6">
    <source>
        <dbReference type="EMBL" id="OMJ74907.1"/>
    </source>
</evidence>
<dbReference type="GO" id="GO:0005634">
    <property type="term" value="C:nucleus"/>
    <property type="evidence" value="ECO:0007669"/>
    <property type="project" value="TreeGrafter"/>
</dbReference>
<dbReference type="OrthoDB" id="411372at2759"/>
<feature type="domain" description="CHY-type" evidence="5">
    <location>
        <begin position="105"/>
        <end position="174"/>
    </location>
</feature>
<sequence length="447" mass="50156">MESSDLLFILQGLLSNLSINDSKNLINCSVFENISYFMVYLCCGKLYCCDTCHKKAEGHNPLSSGYMLCNDCDGLQPLRNEPNNCACCGSYHPALIKKNLGNNQNAKITLKCTNFSNISYWMVYECCNNLYCCRTCHQKDQNHEAPKSKKMVCFDCGTIQPLRNEPNNCSSCNSYHPALVSGVSTSVPSGFIKCSVYSNIAYFMIYPCCGNLYCCNVCHNNSESHPHQGCSEMICLYCGGRQPLRNEPNNCSICRVNHPALVGKTATNNSQQNSLSLTQGRAKKILKCKRYSNSSYWMIFPCCNNLYCCGNCHNEEQDHNALKCSEMVCFDCGGKQALRFEPNNCSACNSFHSALTSGNTLRVPNCYLPCNTYNNISYFMIFPCCNKLYCCTVCHNNKETHQTVKCLKMVCLWCGGKQDLKNEPNRCAVCNREHPALVSRSAKNRIN</sequence>
<feature type="domain" description="CHY-type" evidence="5">
    <location>
        <begin position="187"/>
        <end position="256"/>
    </location>
</feature>
<evidence type="ECO:0000259" key="5">
    <source>
        <dbReference type="PROSITE" id="PS51266"/>
    </source>
</evidence>
<feature type="domain" description="CHY-type" evidence="5">
    <location>
        <begin position="281"/>
        <end position="350"/>
    </location>
</feature>
<evidence type="ECO:0000256" key="1">
    <source>
        <dbReference type="ARBA" id="ARBA00022723"/>
    </source>
</evidence>
<organism evidence="6 7">
    <name type="scientific">Stentor coeruleus</name>
    <dbReference type="NCBI Taxonomy" id="5963"/>
    <lineage>
        <taxon>Eukaryota</taxon>
        <taxon>Sar</taxon>
        <taxon>Alveolata</taxon>
        <taxon>Ciliophora</taxon>
        <taxon>Postciliodesmatophora</taxon>
        <taxon>Heterotrichea</taxon>
        <taxon>Heterotrichida</taxon>
        <taxon>Stentoridae</taxon>
        <taxon>Stentor</taxon>
    </lineage>
</organism>
<name>A0A1R2BDR1_9CILI</name>
<dbReference type="EMBL" id="MPUH01000722">
    <property type="protein sequence ID" value="OMJ74907.1"/>
    <property type="molecule type" value="Genomic_DNA"/>
</dbReference>
<comment type="caution">
    <text evidence="6">The sequence shown here is derived from an EMBL/GenBank/DDBJ whole genome shotgun (WGS) entry which is preliminary data.</text>
</comment>
<keyword evidence="2 4" id="KW-0863">Zinc-finger</keyword>
<dbReference type="PANTHER" id="PTHR21319:SF0">
    <property type="entry name" value="AND RING FINGER DOMAIN PROTEIN, PUTATIVE (AFU_ORTHOLOGUE AFUA_1G08900)-RELATED"/>
    <property type="match status" value="1"/>
</dbReference>
<dbReference type="SUPFAM" id="SSF161219">
    <property type="entry name" value="CHY zinc finger-like"/>
    <property type="match status" value="5"/>
</dbReference>
<dbReference type="GO" id="GO:0006511">
    <property type="term" value="P:ubiquitin-dependent protein catabolic process"/>
    <property type="evidence" value="ECO:0007669"/>
    <property type="project" value="TreeGrafter"/>
</dbReference>
<keyword evidence="1" id="KW-0479">Metal-binding</keyword>
<dbReference type="InterPro" id="IPR008913">
    <property type="entry name" value="Znf_CHY"/>
</dbReference>
<dbReference type="PANTHER" id="PTHR21319">
    <property type="entry name" value="RING FINGER AND CHY ZINC FINGER DOMAIN-CONTAINING PROTEIN 1"/>
    <property type="match status" value="1"/>
</dbReference>
<evidence type="ECO:0000256" key="4">
    <source>
        <dbReference type="PROSITE-ProRule" id="PRU00601"/>
    </source>
</evidence>
<gene>
    <name evidence="6" type="ORF">SteCoe_26080</name>
</gene>
<feature type="domain" description="CHY-type" evidence="5">
    <location>
        <begin position="363"/>
        <end position="432"/>
    </location>
</feature>
<dbReference type="Proteomes" id="UP000187209">
    <property type="component" value="Unassembled WGS sequence"/>
</dbReference>
<dbReference type="AlphaFoldDB" id="A0A1R2BDR1"/>
<dbReference type="GO" id="GO:0016567">
    <property type="term" value="P:protein ubiquitination"/>
    <property type="evidence" value="ECO:0007669"/>
    <property type="project" value="TreeGrafter"/>
</dbReference>
<dbReference type="InterPro" id="IPR037274">
    <property type="entry name" value="Znf_CHY_sf"/>
</dbReference>
<dbReference type="GO" id="GO:0061630">
    <property type="term" value="F:ubiquitin protein ligase activity"/>
    <property type="evidence" value="ECO:0007669"/>
    <property type="project" value="TreeGrafter"/>
</dbReference>